<keyword evidence="1 3" id="KW-0732">Signal</keyword>
<feature type="domain" description="Soluble ligand binding" evidence="5">
    <location>
        <begin position="454"/>
        <end position="480"/>
    </location>
</feature>
<dbReference type="Pfam" id="PF01469">
    <property type="entry name" value="Pentapeptide_2"/>
    <property type="match status" value="1"/>
</dbReference>
<organism evidence="6 7">
    <name type="scientific">Ferriphaselus amnicola</name>
    <dbReference type="NCBI Taxonomy" id="1188319"/>
    <lineage>
        <taxon>Bacteria</taxon>
        <taxon>Pseudomonadati</taxon>
        <taxon>Pseudomonadota</taxon>
        <taxon>Betaproteobacteria</taxon>
        <taxon>Nitrosomonadales</taxon>
        <taxon>Gallionellaceae</taxon>
        <taxon>Ferriphaselus</taxon>
    </lineage>
</organism>
<keyword evidence="7" id="KW-1185">Reference proteome</keyword>
<dbReference type="InterPro" id="IPR002989">
    <property type="entry name" value="Mycobac_pentapep"/>
</dbReference>
<dbReference type="STRING" id="1188319.OYT1_00069"/>
<evidence type="ECO:0000256" key="1">
    <source>
        <dbReference type="ARBA" id="ARBA00022729"/>
    </source>
</evidence>
<dbReference type="GO" id="GO:0015159">
    <property type="term" value="F:polysaccharide transmembrane transporter activity"/>
    <property type="evidence" value="ECO:0007669"/>
    <property type="project" value="InterPro"/>
</dbReference>
<feature type="compositionally biased region" description="Polar residues" evidence="2">
    <location>
        <begin position="135"/>
        <end position="173"/>
    </location>
</feature>
<feature type="domain" description="Soluble ligand binding" evidence="5">
    <location>
        <begin position="369"/>
        <end position="423"/>
    </location>
</feature>
<name>A0A2Z6GA75_9PROT</name>
<dbReference type="AlphaFoldDB" id="A0A2Z6GA75"/>
<feature type="domain" description="Soluble ligand binding" evidence="5">
    <location>
        <begin position="549"/>
        <end position="593"/>
    </location>
</feature>
<evidence type="ECO:0000313" key="6">
    <source>
        <dbReference type="EMBL" id="BBE50249.1"/>
    </source>
</evidence>
<dbReference type="Proteomes" id="UP000033070">
    <property type="component" value="Chromosome"/>
</dbReference>
<dbReference type="Gene3D" id="3.10.560.10">
    <property type="entry name" value="Outer membrane lipoprotein wza domain like"/>
    <property type="match status" value="5"/>
</dbReference>
<dbReference type="KEGG" id="fam:OYT1_ch0682"/>
<evidence type="ECO:0000256" key="2">
    <source>
        <dbReference type="SAM" id="MobiDB-lite"/>
    </source>
</evidence>
<feature type="domain" description="Soluble ligand binding" evidence="5">
    <location>
        <begin position="693"/>
        <end position="738"/>
    </location>
</feature>
<feature type="domain" description="Soluble ligand binding" evidence="5">
    <location>
        <begin position="286"/>
        <end position="335"/>
    </location>
</feature>
<proteinExistence type="predicted"/>
<dbReference type="Pfam" id="PF10531">
    <property type="entry name" value="SLBB"/>
    <property type="match status" value="5"/>
</dbReference>
<evidence type="ECO:0000256" key="3">
    <source>
        <dbReference type="SAM" id="SignalP"/>
    </source>
</evidence>
<dbReference type="PANTHER" id="PTHR33619">
    <property type="entry name" value="POLYSACCHARIDE EXPORT PROTEIN GFCE-RELATED"/>
    <property type="match status" value="1"/>
</dbReference>
<evidence type="ECO:0000259" key="5">
    <source>
        <dbReference type="Pfam" id="PF10531"/>
    </source>
</evidence>
<evidence type="ECO:0000313" key="7">
    <source>
        <dbReference type="Proteomes" id="UP000033070"/>
    </source>
</evidence>
<feature type="domain" description="Polysaccharide export protein N-terminal" evidence="4">
    <location>
        <begin position="206"/>
        <end position="278"/>
    </location>
</feature>
<feature type="chain" id="PRO_5016307729" evidence="3">
    <location>
        <begin position="25"/>
        <end position="794"/>
    </location>
</feature>
<feature type="region of interest" description="Disordered" evidence="2">
    <location>
        <begin position="135"/>
        <end position="178"/>
    </location>
</feature>
<dbReference type="InterPro" id="IPR003715">
    <property type="entry name" value="Poly_export_N"/>
</dbReference>
<reference evidence="6 7" key="1">
    <citation type="submission" date="2018-06" db="EMBL/GenBank/DDBJ databases">
        <title>OYT1 Genome Sequencing.</title>
        <authorList>
            <person name="Kato S."/>
            <person name="Itoh T."/>
            <person name="Ohkuma M."/>
        </authorList>
    </citation>
    <scope>NUCLEOTIDE SEQUENCE [LARGE SCALE GENOMIC DNA]</scope>
    <source>
        <strain evidence="6 7">OYT1</strain>
    </source>
</reference>
<dbReference type="OrthoDB" id="9815244at2"/>
<dbReference type="InterPro" id="IPR019554">
    <property type="entry name" value="Soluble_ligand-bd"/>
</dbReference>
<dbReference type="InterPro" id="IPR049712">
    <property type="entry name" value="Poly_export"/>
</dbReference>
<dbReference type="PANTHER" id="PTHR33619:SF3">
    <property type="entry name" value="POLYSACCHARIDE EXPORT PROTEIN GFCE-RELATED"/>
    <property type="match status" value="1"/>
</dbReference>
<dbReference type="EMBL" id="AP018738">
    <property type="protein sequence ID" value="BBE50249.1"/>
    <property type="molecule type" value="Genomic_DNA"/>
</dbReference>
<sequence>MTNKLIKMSAAVLMALAIGTGAFAQDSAGLAAMLGQKGQAGMFAKMGQQQTTSTGNSDEPMPQPTILPPQPEENSAIEKSFNHRLMTSGMRTSVGQLSGAVWGSGVGQGSMNQGSMNQGSMNQGSMNQGSMNQGSMNQGSMNQGSMNQGSMNQGSMNQGSMNQGGFNPENNGLWSGGESADRLKQYGYQLFLNPAATLSPMTDVPIPPEYVLGPGDELRVQYYGSRNDSLSLTVDRNGMVNVPDLGEIGLTGISYNSARATLAEQISKKLTGVTASITMGHLRSMRVFVLGDVRNPGAYQVSSLATLSYALFASGGPSKRGSLRHVQLKRGGKKVGEIDMYDFLLKGDGHNDRQLLPGDVVFVPPIGDVVAVAGEVTRPGIYELSRERGLRELLELAGRPLHTADKARFEIDRLENGGSRQKINLDMGLNGKAVPIQAGDLVLLHANAEDPGPYVDLTGAVKRPGRYGFKPGMMLRDLIASKDSLLPESYLKRVEVTHHTVVDGEIRETSRDEHDLEKLLMGVAEADVSLRVYDEVLVRTIANWGESQKVTLSGEVRFPGVYTVAKGDRLSSLIARAGGLSSDAYLPAMVLTRESVRKQQAEDNKRLAGQIRRQLNQLGADLAKLNDADLIKAKKETIDQTSRFLAELESSEPVGRLLIEFPEGMTQIAGGADVVLHDGDKIQIPETPAEVIVMGQVYNPAALSFDTKLKRDDYIEMAGGVTEAAKEDTIFLVRASGVVVAGKKVKGAPIKPGDAIVVPQDINRVNVLDGAIAWSKVLMQSGVSIATLRIMGVL</sequence>
<feature type="signal peptide" evidence="3">
    <location>
        <begin position="1"/>
        <end position="24"/>
    </location>
</feature>
<protein>
    <submittedName>
        <fullName evidence="6">Polysialic acid transport protein KpsD</fullName>
    </submittedName>
</protein>
<dbReference type="Pfam" id="PF02563">
    <property type="entry name" value="Poly_export"/>
    <property type="match status" value="1"/>
</dbReference>
<accession>A0A2Z6GA75</accession>
<evidence type="ECO:0000259" key="4">
    <source>
        <dbReference type="Pfam" id="PF02563"/>
    </source>
</evidence>
<gene>
    <name evidence="6" type="ORF">OYT1_ch0682</name>
</gene>